<proteinExistence type="predicted"/>
<organism evidence="1">
    <name type="scientific">freshwater metagenome</name>
    <dbReference type="NCBI Taxonomy" id="449393"/>
    <lineage>
        <taxon>unclassified sequences</taxon>
        <taxon>metagenomes</taxon>
        <taxon>ecological metagenomes</taxon>
    </lineage>
</organism>
<evidence type="ECO:0000313" key="1">
    <source>
        <dbReference type="EMBL" id="CAB4908737.1"/>
    </source>
</evidence>
<dbReference type="AlphaFoldDB" id="A0A6J7GJZ7"/>
<name>A0A6J7GJZ7_9ZZZZ</name>
<dbReference type="EMBL" id="CAFBMT010000001">
    <property type="protein sequence ID" value="CAB4908737.1"/>
    <property type="molecule type" value="Genomic_DNA"/>
</dbReference>
<sequence>MYLCHVEREVGGAFALHHDGASDTGDLSVHLIRRFERGHSAARAGKGEHQRLQHLVAAVGGKDLCGADAVLRGDALAQRTRTSIGVALPVDASEFGGEGVSPCSGRCERRLIGVQTNADVHLRRVIALEGAEVVAYGHSGHSVHVTEVRRRGAGAFRYASSRHTVTMPSTPVAHLSVMADHVDRYQHEVGDLVPGYQASQHDDVAGALVEAERALRTASRLLRRAAKLAAAAH</sequence>
<protein>
    <submittedName>
        <fullName evidence="1">Unannotated protein</fullName>
    </submittedName>
</protein>
<accession>A0A6J7GJZ7</accession>
<reference evidence="1" key="1">
    <citation type="submission" date="2020-05" db="EMBL/GenBank/DDBJ databases">
        <authorList>
            <person name="Chiriac C."/>
            <person name="Salcher M."/>
            <person name="Ghai R."/>
            <person name="Kavagutti S V."/>
        </authorList>
    </citation>
    <scope>NUCLEOTIDE SEQUENCE</scope>
</reference>
<gene>
    <name evidence="1" type="ORF">UFOPK3651_00001</name>
</gene>